<organism evidence="7 8">
    <name type="scientific">Niastella vici</name>
    <dbReference type="NCBI Taxonomy" id="1703345"/>
    <lineage>
        <taxon>Bacteria</taxon>
        <taxon>Pseudomonadati</taxon>
        <taxon>Bacteroidota</taxon>
        <taxon>Chitinophagia</taxon>
        <taxon>Chitinophagales</taxon>
        <taxon>Chitinophagaceae</taxon>
        <taxon>Niastella</taxon>
    </lineage>
</organism>
<dbReference type="SUPFAM" id="SSF52440">
    <property type="entry name" value="PreATP-grasp domain"/>
    <property type="match status" value="1"/>
</dbReference>
<name>A0A1V9FIL3_9BACT</name>
<feature type="binding site" evidence="4">
    <location>
        <begin position="170"/>
        <end position="173"/>
    </location>
    <ligand>
        <name>ATP</name>
        <dbReference type="ChEBI" id="CHEBI:30616"/>
    </ligand>
</feature>
<gene>
    <name evidence="4 5" type="primary">purK</name>
    <name evidence="7" type="ORF">A3860_06920</name>
</gene>
<dbReference type="InterPro" id="IPR040686">
    <property type="entry name" value="PurK_C"/>
</dbReference>
<dbReference type="InterPro" id="IPR016185">
    <property type="entry name" value="PreATP-grasp_dom_sf"/>
</dbReference>
<dbReference type="NCBIfam" id="TIGR01161">
    <property type="entry name" value="purK"/>
    <property type="match status" value="1"/>
</dbReference>
<sequence length="373" mass="41461">MQKIGILGGGQLGRMLLQAAANYPVETFILENDAECPAAHLCHHFVKGDIRNFEDVYNFGKNLDAITIEIESVNEEALEKLEQEGVRVYPRPSALRTIKNKILQKQFYKEQQIPTSQFLVTQNLAELRANAGFLPAVHKVGVGGYDGRGVQLLKTADDLAKGFDAPAVLEKMVTIQREISVIIAVNDKGENAIYPPVDMIVDNRLNLLDYQLSPAELVEKTLWKVEAIALAVVKGLKSPGIFAVELFVDKGGDVFVNETAPRVHNSGHHTIEANYSSQFDMLWRVMLKYPLGNTDHILPAAIVNLVGAEGFEGEAKYEGLEEVLQMENVFVHLYGKKQTKPGRKMGHVTIVSKEKQDLTYKANRIKNILKVVS</sequence>
<dbReference type="PROSITE" id="PS50975">
    <property type="entry name" value="ATP_GRASP"/>
    <property type="match status" value="1"/>
</dbReference>
<dbReference type="STRING" id="1703345.A3860_06920"/>
<dbReference type="InterPro" id="IPR011054">
    <property type="entry name" value="Rudment_hybrid_motif"/>
</dbReference>
<dbReference type="EC" id="6.3.4.18" evidence="4 5"/>
<dbReference type="EMBL" id="LVYD01000102">
    <property type="protein sequence ID" value="OQP58056.1"/>
    <property type="molecule type" value="Genomic_DNA"/>
</dbReference>
<keyword evidence="2 4" id="KW-0658">Purine biosynthesis</keyword>
<keyword evidence="4 5" id="KW-0436">Ligase</keyword>
<accession>A0A1V9FIL3</accession>
<evidence type="ECO:0000256" key="3">
    <source>
        <dbReference type="ARBA" id="ARBA00022840"/>
    </source>
</evidence>
<comment type="function">
    <text evidence="4">Catalyzes the ATP-dependent conversion of 5-aminoimidazole ribonucleotide (AIR) and HCO(3)(-) to N5-carboxyaminoimidazole ribonucleotide (N5-CAIR).</text>
</comment>
<dbReference type="PANTHER" id="PTHR11609">
    <property type="entry name" value="PURINE BIOSYNTHESIS PROTEIN 6/7, PUR6/7"/>
    <property type="match status" value="1"/>
</dbReference>
<keyword evidence="8" id="KW-1185">Reference proteome</keyword>
<feature type="domain" description="ATP-grasp" evidence="6">
    <location>
        <begin position="105"/>
        <end position="287"/>
    </location>
</feature>
<dbReference type="InterPro" id="IPR013815">
    <property type="entry name" value="ATP_grasp_subdomain_1"/>
</dbReference>
<feature type="binding site" evidence="4">
    <location>
        <position position="178"/>
    </location>
    <ligand>
        <name>ATP</name>
        <dbReference type="ChEBI" id="CHEBI:30616"/>
    </ligand>
</feature>
<dbReference type="Pfam" id="PF17769">
    <property type="entry name" value="PurK_C"/>
    <property type="match status" value="1"/>
</dbReference>
<keyword evidence="1 4" id="KW-0547">Nucleotide-binding</keyword>
<dbReference type="GO" id="GO:0034028">
    <property type="term" value="F:5-(carboxyamino)imidazole ribonucleotide synthase activity"/>
    <property type="evidence" value="ECO:0007669"/>
    <property type="project" value="UniProtKB-UniRule"/>
</dbReference>
<dbReference type="InterPro" id="IPR005875">
    <property type="entry name" value="PurK"/>
</dbReference>
<evidence type="ECO:0000259" key="6">
    <source>
        <dbReference type="PROSITE" id="PS50975"/>
    </source>
</evidence>
<dbReference type="AlphaFoldDB" id="A0A1V9FIL3"/>
<dbReference type="Gene3D" id="3.30.470.20">
    <property type="entry name" value="ATP-grasp fold, B domain"/>
    <property type="match status" value="1"/>
</dbReference>
<dbReference type="Pfam" id="PF02222">
    <property type="entry name" value="ATP-grasp"/>
    <property type="match status" value="1"/>
</dbReference>
<comment type="pathway">
    <text evidence="4 5">Purine metabolism; IMP biosynthesis via de novo pathway; 5-amino-1-(5-phospho-D-ribosyl)imidazole-4-carboxylate from 5-amino-1-(5-phospho-D-ribosyl)imidazole (N5-CAIR route): step 1/2.</text>
</comment>
<protein>
    <recommendedName>
        <fullName evidence="4 5">N5-carboxyaminoimidazole ribonucleotide synthase</fullName>
        <shortName evidence="4 5">N5-CAIR synthase</shortName>
        <ecNumber evidence="4 5">6.3.4.18</ecNumber>
    </recommendedName>
    <alternativeName>
        <fullName evidence="4 5">5-(carboxyamino)imidazole ribonucleotide synthetase</fullName>
    </alternativeName>
</protein>
<dbReference type="GO" id="GO:0005524">
    <property type="term" value="F:ATP binding"/>
    <property type="evidence" value="ECO:0007669"/>
    <property type="project" value="UniProtKB-UniRule"/>
</dbReference>
<comment type="subunit">
    <text evidence="4 5">Homodimer.</text>
</comment>
<feature type="binding site" evidence="4">
    <location>
        <begin position="257"/>
        <end position="258"/>
    </location>
    <ligand>
        <name>ATP</name>
        <dbReference type="ChEBI" id="CHEBI:30616"/>
    </ligand>
</feature>
<feature type="binding site" evidence="4">
    <location>
        <position position="139"/>
    </location>
    <ligand>
        <name>ATP</name>
        <dbReference type="ChEBI" id="CHEBI:30616"/>
    </ligand>
</feature>
<dbReference type="GO" id="GO:0004638">
    <property type="term" value="F:phosphoribosylaminoimidazole carboxylase activity"/>
    <property type="evidence" value="ECO:0007669"/>
    <property type="project" value="InterPro"/>
</dbReference>
<dbReference type="GO" id="GO:0005829">
    <property type="term" value="C:cytosol"/>
    <property type="evidence" value="ECO:0007669"/>
    <property type="project" value="TreeGrafter"/>
</dbReference>
<dbReference type="InterPro" id="IPR054350">
    <property type="entry name" value="PurT/PurK_preATP-grasp"/>
</dbReference>
<dbReference type="GO" id="GO:0046872">
    <property type="term" value="F:metal ion binding"/>
    <property type="evidence" value="ECO:0007669"/>
    <property type="project" value="InterPro"/>
</dbReference>
<dbReference type="HAMAP" id="MF_01928">
    <property type="entry name" value="PurK"/>
    <property type="match status" value="1"/>
</dbReference>
<evidence type="ECO:0000256" key="4">
    <source>
        <dbReference type="HAMAP-Rule" id="MF_01928"/>
    </source>
</evidence>
<evidence type="ECO:0000313" key="8">
    <source>
        <dbReference type="Proteomes" id="UP000192796"/>
    </source>
</evidence>
<comment type="caution">
    <text evidence="4">Lacks conserved residue(s) required for the propagation of feature annotation.</text>
</comment>
<evidence type="ECO:0000256" key="5">
    <source>
        <dbReference type="RuleBase" id="RU361200"/>
    </source>
</evidence>
<dbReference type="PANTHER" id="PTHR11609:SF5">
    <property type="entry name" value="PHOSPHORIBOSYLAMINOIMIDAZOLE CARBOXYLASE"/>
    <property type="match status" value="1"/>
</dbReference>
<comment type="catalytic activity">
    <reaction evidence="4 5">
        <text>5-amino-1-(5-phospho-beta-D-ribosyl)imidazole + hydrogencarbonate + ATP = 5-carboxyamino-1-(5-phospho-D-ribosyl)imidazole + ADP + phosphate + 2 H(+)</text>
        <dbReference type="Rhea" id="RHEA:19317"/>
        <dbReference type="ChEBI" id="CHEBI:15378"/>
        <dbReference type="ChEBI" id="CHEBI:17544"/>
        <dbReference type="ChEBI" id="CHEBI:30616"/>
        <dbReference type="ChEBI" id="CHEBI:43474"/>
        <dbReference type="ChEBI" id="CHEBI:58730"/>
        <dbReference type="ChEBI" id="CHEBI:137981"/>
        <dbReference type="ChEBI" id="CHEBI:456216"/>
        <dbReference type="EC" id="6.3.4.18"/>
    </reaction>
</comment>
<proteinExistence type="inferred from homology"/>
<feature type="binding site" evidence="4">
    <location>
        <position position="101"/>
    </location>
    <ligand>
        <name>ATP</name>
        <dbReference type="ChEBI" id="CHEBI:30616"/>
    </ligand>
</feature>
<keyword evidence="3 4" id="KW-0067">ATP-binding</keyword>
<comment type="caution">
    <text evidence="7">The sequence shown here is derived from an EMBL/GenBank/DDBJ whole genome shotgun (WGS) entry which is preliminary data.</text>
</comment>
<dbReference type="GO" id="GO:0006189">
    <property type="term" value="P:'de novo' IMP biosynthetic process"/>
    <property type="evidence" value="ECO:0007669"/>
    <property type="project" value="UniProtKB-UniRule"/>
</dbReference>
<evidence type="ECO:0000313" key="7">
    <source>
        <dbReference type="EMBL" id="OQP58056.1"/>
    </source>
</evidence>
<dbReference type="SUPFAM" id="SSF51246">
    <property type="entry name" value="Rudiment single hybrid motif"/>
    <property type="match status" value="1"/>
</dbReference>
<evidence type="ECO:0000256" key="1">
    <source>
        <dbReference type="ARBA" id="ARBA00022741"/>
    </source>
</evidence>
<dbReference type="InterPro" id="IPR011761">
    <property type="entry name" value="ATP-grasp"/>
</dbReference>
<dbReference type="NCBIfam" id="NF004679">
    <property type="entry name" value="PRK06019.1-5"/>
    <property type="match status" value="1"/>
</dbReference>
<dbReference type="Pfam" id="PF22660">
    <property type="entry name" value="RS_preATP-grasp-like"/>
    <property type="match status" value="1"/>
</dbReference>
<comment type="similarity">
    <text evidence="4 5">Belongs to the PurK/PurT family.</text>
</comment>
<dbReference type="Gene3D" id="3.30.1490.20">
    <property type="entry name" value="ATP-grasp fold, A domain"/>
    <property type="match status" value="1"/>
</dbReference>
<dbReference type="InterPro" id="IPR003135">
    <property type="entry name" value="ATP-grasp_carboxylate-amine"/>
</dbReference>
<comment type="function">
    <text evidence="5">Catalyzes the ATP-dependent conversion of 5-aminoimidazole ribonucleotide (AIR) and HCO(3)- to N5-carboxyaminoimidazole ribonucleotide (N5-CAIR).</text>
</comment>
<dbReference type="UniPathway" id="UPA00074">
    <property type="reaction ID" value="UER00942"/>
</dbReference>
<evidence type="ECO:0000256" key="2">
    <source>
        <dbReference type="ARBA" id="ARBA00022755"/>
    </source>
</evidence>
<dbReference type="Proteomes" id="UP000192796">
    <property type="component" value="Unassembled WGS sequence"/>
</dbReference>
<dbReference type="SUPFAM" id="SSF56059">
    <property type="entry name" value="Glutathione synthetase ATP-binding domain-like"/>
    <property type="match status" value="1"/>
</dbReference>
<dbReference type="Gene3D" id="3.40.50.20">
    <property type="match status" value="1"/>
</dbReference>
<dbReference type="RefSeq" id="WP_081155196.1">
    <property type="nucleotide sequence ID" value="NZ_LVYD01000102.1"/>
</dbReference>
<dbReference type="OrthoDB" id="9804625at2"/>
<reference evidence="7 8" key="1">
    <citation type="submission" date="2016-03" db="EMBL/GenBank/DDBJ databases">
        <title>Niastella vici sp. nov., isolated from farmland soil.</title>
        <authorList>
            <person name="Chen L."/>
            <person name="Wang D."/>
            <person name="Yang S."/>
            <person name="Wang G."/>
        </authorList>
    </citation>
    <scope>NUCLEOTIDE SEQUENCE [LARGE SCALE GENOMIC DNA]</scope>
    <source>
        <strain evidence="7 8">DJ57</strain>
    </source>
</reference>